<dbReference type="SUPFAM" id="SSF53335">
    <property type="entry name" value="S-adenosyl-L-methionine-dependent methyltransferases"/>
    <property type="match status" value="1"/>
</dbReference>
<evidence type="ECO:0000256" key="1">
    <source>
        <dbReference type="SAM" id="SignalP"/>
    </source>
</evidence>
<keyword evidence="3" id="KW-0808">Transferase</keyword>
<dbReference type="Proteomes" id="UP000321367">
    <property type="component" value="Unassembled WGS sequence"/>
</dbReference>
<organism evidence="3 4">
    <name type="scientific">Gillisia hiemivivida</name>
    <dbReference type="NCBI Taxonomy" id="291190"/>
    <lineage>
        <taxon>Bacteria</taxon>
        <taxon>Pseudomonadati</taxon>
        <taxon>Bacteroidota</taxon>
        <taxon>Flavobacteriia</taxon>
        <taxon>Flavobacteriales</taxon>
        <taxon>Flavobacteriaceae</taxon>
        <taxon>Gillisia</taxon>
    </lineage>
</organism>
<dbReference type="GO" id="GO:0032259">
    <property type="term" value="P:methylation"/>
    <property type="evidence" value="ECO:0007669"/>
    <property type="project" value="UniProtKB-KW"/>
</dbReference>
<dbReference type="AlphaFoldDB" id="A0A5C6ZQT9"/>
<name>A0A5C6ZQT9_9FLAO</name>
<gene>
    <name evidence="3" type="ORF">ES724_12965</name>
</gene>
<keyword evidence="1" id="KW-0732">Signal</keyword>
<feature type="chain" id="PRO_5023151339" evidence="1">
    <location>
        <begin position="23"/>
        <end position="239"/>
    </location>
</feature>
<keyword evidence="3" id="KW-0489">Methyltransferase</keyword>
<keyword evidence="4" id="KW-1185">Reference proteome</keyword>
<accession>A0A5C6ZQT9</accession>
<evidence type="ECO:0000313" key="4">
    <source>
        <dbReference type="Proteomes" id="UP000321367"/>
    </source>
</evidence>
<dbReference type="Pfam" id="PF08241">
    <property type="entry name" value="Methyltransf_11"/>
    <property type="match status" value="1"/>
</dbReference>
<dbReference type="RefSeq" id="WP_146933573.1">
    <property type="nucleotide sequence ID" value="NZ_CBCSHZ010000021.1"/>
</dbReference>
<evidence type="ECO:0000313" key="3">
    <source>
        <dbReference type="EMBL" id="TXD92684.1"/>
    </source>
</evidence>
<comment type="caution">
    <text evidence="3">The sequence shown here is derived from an EMBL/GenBank/DDBJ whole genome shotgun (WGS) entry which is preliminary data.</text>
</comment>
<dbReference type="InterPro" id="IPR029063">
    <property type="entry name" value="SAM-dependent_MTases_sf"/>
</dbReference>
<reference evidence="3 4" key="1">
    <citation type="submission" date="2019-08" db="EMBL/GenBank/DDBJ databases">
        <title>Genome sequence of Gillisia hiemivivida IC154 (type strain).</title>
        <authorList>
            <person name="Bowman J.P."/>
        </authorList>
    </citation>
    <scope>NUCLEOTIDE SEQUENCE [LARGE SCALE GENOMIC DNA]</scope>
    <source>
        <strain evidence="3 4">IC154</strain>
    </source>
</reference>
<dbReference type="EMBL" id="VORY01000018">
    <property type="protein sequence ID" value="TXD92684.1"/>
    <property type="molecule type" value="Genomic_DNA"/>
</dbReference>
<dbReference type="Gene3D" id="3.40.50.150">
    <property type="entry name" value="Vaccinia Virus protein VP39"/>
    <property type="match status" value="1"/>
</dbReference>
<feature type="domain" description="Methyltransferase type 11" evidence="2">
    <location>
        <begin position="90"/>
        <end position="186"/>
    </location>
</feature>
<dbReference type="InterPro" id="IPR013216">
    <property type="entry name" value="Methyltransf_11"/>
</dbReference>
<dbReference type="OrthoDB" id="9784101at2"/>
<dbReference type="GO" id="GO:0008757">
    <property type="term" value="F:S-adenosylmethionine-dependent methyltransferase activity"/>
    <property type="evidence" value="ECO:0007669"/>
    <property type="project" value="InterPro"/>
</dbReference>
<feature type="signal peptide" evidence="1">
    <location>
        <begin position="1"/>
        <end position="22"/>
    </location>
</feature>
<proteinExistence type="predicted"/>
<sequence length="239" mass="27295">MKRFLCLLLMSTLALTFFQCKGQTETSNENYVFKSGSFDGIGKWYKGREIAHVMGFQGIGWLERPEREKEENTNRLIKNMEILPGDSIADIGAGSGYHVFKMAPFARQGLIYAVDIQDEMLKAIGNQKKEVGLKNIEIIKGTEQSVNLPANSVDKILMVDVYHEFNYPIEMLASMNKALRENGKIYLIEYRGEDDSIPIKKLHKMTESQAVKEFKANGFILKENISNLPWQHCMVFVKE</sequence>
<protein>
    <submittedName>
        <fullName evidence="3">Class I SAM-dependent methyltransferase</fullName>
    </submittedName>
</protein>
<evidence type="ECO:0000259" key="2">
    <source>
        <dbReference type="Pfam" id="PF08241"/>
    </source>
</evidence>
<dbReference type="CDD" id="cd02440">
    <property type="entry name" value="AdoMet_MTases"/>
    <property type="match status" value="1"/>
</dbReference>